<dbReference type="Pfam" id="PF13635">
    <property type="entry name" value="DUF4143"/>
    <property type="match status" value="1"/>
</dbReference>
<dbReference type="AlphaFoldDB" id="A0A3B1CZM7"/>
<gene>
    <name evidence="3" type="ORF">MNBD_UNCLBAC01-1770</name>
</gene>
<dbReference type="InterPro" id="IPR041682">
    <property type="entry name" value="AAA_14"/>
</dbReference>
<dbReference type="Pfam" id="PF13173">
    <property type="entry name" value="AAA_14"/>
    <property type="match status" value="1"/>
</dbReference>
<dbReference type="CDD" id="cd00009">
    <property type="entry name" value="AAA"/>
    <property type="match status" value="1"/>
</dbReference>
<dbReference type="EMBL" id="UOGJ01000043">
    <property type="protein sequence ID" value="VAX35309.1"/>
    <property type="molecule type" value="Genomic_DNA"/>
</dbReference>
<feature type="domain" description="DUF4143" evidence="2">
    <location>
        <begin position="257"/>
        <end position="383"/>
    </location>
</feature>
<evidence type="ECO:0000259" key="1">
    <source>
        <dbReference type="Pfam" id="PF13173"/>
    </source>
</evidence>
<feature type="domain" description="AAA" evidence="1">
    <location>
        <begin position="19"/>
        <end position="151"/>
    </location>
</feature>
<sequence length="451" mass="52234">MFDREIIGDLKMWAQKEERKPLILRGARQVGKTTVVDMFAKQFDQYLYLNLDIKEDRELFEKDYAIDELIPALFFLKSKERKAGRTLIFIDEIQSSLQAVAMLRYFYESAKDFWVIAAGSLLEPLIDQHVSFPVGRVEYLYMKPLTFNEYLRAIGETSSIEILTQVPCPPFAHKKLLKLFYQYTLIGGMPEVVQTYVQTQDVYKLKSIYESLLRSYLDDVEKYRRSKSLAPVIHHAMQSSFYAAGNRIRFEGFGQSRYKSREMGEALKTLERAMLIYLMYPTIGVAVPAEPDYKKSPRLHLLDTGLVNYFVGLQKEIFGTQNLNAVYEGKIAEHIVGQELLAEDSMLNNKVQFWVRDKKQSQAEIDYVIGFDNYLIPIEVKAGSTGRLRSLHAFIDRAPHPYAVRIYSGELSVDKVKTIKGKDFFLLNLPFYLTGKVRIYLRWIIEECGIV</sequence>
<evidence type="ECO:0000259" key="2">
    <source>
        <dbReference type="Pfam" id="PF13635"/>
    </source>
</evidence>
<dbReference type="Gene3D" id="3.40.50.300">
    <property type="entry name" value="P-loop containing nucleotide triphosphate hydrolases"/>
    <property type="match status" value="1"/>
</dbReference>
<name>A0A3B1CZM7_9ZZZZ</name>
<evidence type="ECO:0000313" key="3">
    <source>
        <dbReference type="EMBL" id="VAX35309.1"/>
    </source>
</evidence>
<reference evidence="3" key="1">
    <citation type="submission" date="2018-06" db="EMBL/GenBank/DDBJ databases">
        <authorList>
            <person name="Zhirakovskaya E."/>
        </authorList>
    </citation>
    <scope>NUCLEOTIDE SEQUENCE</scope>
</reference>
<dbReference type="InterPro" id="IPR025420">
    <property type="entry name" value="DUF4143"/>
</dbReference>
<dbReference type="SUPFAM" id="SSF52540">
    <property type="entry name" value="P-loop containing nucleoside triphosphate hydrolases"/>
    <property type="match status" value="1"/>
</dbReference>
<dbReference type="PANTHER" id="PTHR33295">
    <property type="entry name" value="ATPASE"/>
    <property type="match status" value="1"/>
</dbReference>
<dbReference type="InterPro" id="IPR027417">
    <property type="entry name" value="P-loop_NTPase"/>
</dbReference>
<organism evidence="3">
    <name type="scientific">hydrothermal vent metagenome</name>
    <dbReference type="NCBI Taxonomy" id="652676"/>
    <lineage>
        <taxon>unclassified sequences</taxon>
        <taxon>metagenomes</taxon>
        <taxon>ecological metagenomes</taxon>
    </lineage>
</organism>
<dbReference type="PANTHER" id="PTHR33295:SF7">
    <property type="entry name" value="ATPASE"/>
    <property type="match status" value="1"/>
</dbReference>
<proteinExistence type="predicted"/>
<accession>A0A3B1CZM7</accession>
<protein>
    <submittedName>
        <fullName evidence="3">Predicted ATPase (AAA+ superfamily)</fullName>
    </submittedName>
</protein>